<evidence type="ECO:0000259" key="7">
    <source>
        <dbReference type="Pfam" id="PF10415"/>
    </source>
</evidence>
<dbReference type="SUPFAM" id="SSF48557">
    <property type="entry name" value="L-aspartase-like"/>
    <property type="match status" value="1"/>
</dbReference>
<dbReference type="PROSITE" id="PS00163">
    <property type="entry name" value="FUMARATE_LYASES"/>
    <property type="match status" value="1"/>
</dbReference>
<dbReference type="GO" id="GO:0006108">
    <property type="term" value="P:malate metabolic process"/>
    <property type="evidence" value="ECO:0007669"/>
    <property type="project" value="TreeGrafter"/>
</dbReference>
<keyword evidence="3 4" id="KW-0456">Lyase</keyword>
<dbReference type="InterPro" id="IPR000362">
    <property type="entry name" value="Fumarate_lyase_fam"/>
</dbReference>
<comment type="catalytic activity">
    <reaction evidence="1">
        <text>L-aspartate = fumarate + NH4(+)</text>
        <dbReference type="Rhea" id="RHEA:16601"/>
        <dbReference type="ChEBI" id="CHEBI:28938"/>
        <dbReference type="ChEBI" id="CHEBI:29806"/>
        <dbReference type="ChEBI" id="CHEBI:29991"/>
        <dbReference type="EC" id="4.3.1.1"/>
    </reaction>
</comment>
<dbReference type="InterPro" id="IPR008948">
    <property type="entry name" value="L-Aspartase-like"/>
</dbReference>
<sequence>MTTYRIEEDCLGQIKVKADKYWKSQTQRSLENFKIGQELMPKSLIHSFAILKEACAKANLHFNKISEKQCEAIVKVCQNIEDGQYLDQFPLHVWQTGSGTQTNMNANEVISMLGNEYAKENILHPNDTVNASQSSNDTFPAALHIMVAQKINEELLPRLDQMIEQIKKLEEENEGIIKIGRTHLQDATPLYFSQELSGYRSMIEHSKDQIVDSLKYVYELACGATAVGTGINCPEGFDEIVTKIISEKTDLPFIPDPNKFHALTSKDAMVYTSGALKGLAANCMKIANDVRWLASGPRSGIHEIDIPSNEPGSSIMPGKVNPTQCEALTMVAVQVMGNDAAIGIGASQGNFELNVFMPLIAYNMDQSIQLLSDAIHSFTIHCLDGLKANKETMDKNLHNSLMLVTCLNPVIGYEKAGHASQYAFKNNLTLKDAILKLGYLTSEEFDLYVQPEKMIHK</sequence>
<dbReference type="PANTHER" id="PTHR11444">
    <property type="entry name" value="ASPARTATEAMMONIA/ARGININOSUCCINATE/ADENYLOSUCCINATE LYASE"/>
    <property type="match status" value="1"/>
</dbReference>
<evidence type="ECO:0000313" key="8">
    <source>
        <dbReference type="EMBL" id="RGU92168.1"/>
    </source>
</evidence>
<comment type="caution">
    <text evidence="8">The sequence shown here is derived from an EMBL/GenBank/DDBJ whole genome shotgun (WGS) entry which is preliminary data.</text>
</comment>
<dbReference type="CDD" id="cd01362">
    <property type="entry name" value="Fumarase_classII"/>
    <property type="match status" value="1"/>
</dbReference>
<evidence type="ECO:0000256" key="2">
    <source>
        <dbReference type="ARBA" id="ARBA00009084"/>
    </source>
</evidence>
<comment type="catalytic activity">
    <reaction evidence="4">
        <text>(S)-malate = fumarate + H2O</text>
        <dbReference type="Rhea" id="RHEA:12460"/>
        <dbReference type="ChEBI" id="CHEBI:15377"/>
        <dbReference type="ChEBI" id="CHEBI:15589"/>
        <dbReference type="ChEBI" id="CHEBI:29806"/>
        <dbReference type="EC" id="4.2.1.2"/>
    </reaction>
</comment>
<dbReference type="AlphaFoldDB" id="A0A395W9S9"/>
<dbReference type="PANTHER" id="PTHR11444:SF1">
    <property type="entry name" value="FUMARATE HYDRATASE, MITOCHONDRIAL"/>
    <property type="match status" value="1"/>
</dbReference>
<reference evidence="8 9" key="1">
    <citation type="submission" date="2018-08" db="EMBL/GenBank/DDBJ databases">
        <title>A genome reference for cultivated species of the human gut microbiota.</title>
        <authorList>
            <person name="Zou Y."/>
            <person name="Xue W."/>
            <person name="Luo G."/>
        </authorList>
    </citation>
    <scope>NUCLEOTIDE SEQUENCE [LARGE SCALE GENOMIC DNA]</scope>
    <source>
        <strain evidence="8 9">AF15-20</strain>
    </source>
</reference>
<evidence type="ECO:0000259" key="6">
    <source>
        <dbReference type="Pfam" id="PF00206"/>
    </source>
</evidence>
<feature type="coiled-coil region" evidence="5">
    <location>
        <begin position="152"/>
        <end position="179"/>
    </location>
</feature>
<dbReference type="GO" id="GO:0004333">
    <property type="term" value="F:fumarate hydratase activity"/>
    <property type="evidence" value="ECO:0007669"/>
    <property type="project" value="UniProtKB-UniRule"/>
</dbReference>
<dbReference type="GeneID" id="66579424"/>
<evidence type="ECO:0000256" key="3">
    <source>
        <dbReference type="ARBA" id="ARBA00023239"/>
    </source>
</evidence>
<feature type="binding site" evidence="4">
    <location>
        <position position="182"/>
    </location>
    <ligand>
        <name>substrate</name>
    </ligand>
</feature>
<evidence type="ECO:0000256" key="4">
    <source>
        <dbReference type="HAMAP-Rule" id="MF_00743"/>
    </source>
</evidence>
<feature type="domain" description="Fumarate lyase N-terminal" evidence="6">
    <location>
        <begin position="12"/>
        <end position="337"/>
    </location>
</feature>
<comment type="subcellular location">
    <subcellularLocation>
        <location evidence="4">Cytoplasm</location>
    </subcellularLocation>
</comment>
<dbReference type="RefSeq" id="WP_118324994.1">
    <property type="nucleotide sequence ID" value="NZ_DAWEIE010000046.1"/>
</dbReference>
<dbReference type="FunFam" id="1.10.275.10:FF:000001">
    <property type="entry name" value="Fumarate hydratase, mitochondrial"/>
    <property type="match status" value="1"/>
</dbReference>
<dbReference type="GO" id="GO:0006099">
    <property type="term" value="P:tricarboxylic acid cycle"/>
    <property type="evidence" value="ECO:0007669"/>
    <property type="project" value="UniProtKB-UniRule"/>
</dbReference>
<comment type="pathway">
    <text evidence="4">Carbohydrate metabolism; tricarboxylic acid cycle; (S)-malate from fumarate: step 1/1.</text>
</comment>
<dbReference type="GO" id="GO:0006106">
    <property type="term" value="P:fumarate metabolic process"/>
    <property type="evidence" value="ECO:0007669"/>
    <property type="project" value="InterPro"/>
</dbReference>
<feature type="binding site" description="in site B" evidence="4">
    <location>
        <begin position="124"/>
        <end position="127"/>
    </location>
    <ligand>
        <name>substrate</name>
    </ligand>
</feature>
<evidence type="ECO:0000256" key="5">
    <source>
        <dbReference type="SAM" id="Coils"/>
    </source>
</evidence>
<dbReference type="InterPro" id="IPR018951">
    <property type="entry name" value="Fumarase_C_C"/>
</dbReference>
<evidence type="ECO:0000313" key="9">
    <source>
        <dbReference type="Proteomes" id="UP000265489"/>
    </source>
</evidence>
<dbReference type="PRINTS" id="PR00145">
    <property type="entry name" value="ARGSUCLYASE"/>
</dbReference>
<dbReference type="InterPro" id="IPR022761">
    <property type="entry name" value="Fumarate_lyase_N"/>
</dbReference>
<comment type="function">
    <text evidence="4">Involved in the TCA cycle. Catalyzes the stereospecific interconversion of fumarate to L-malate.</text>
</comment>
<dbReference type="InterPro" id="IPR024083">
    <property type="entry name" value="Fumarase/histidase_N"/>
</dbReference>
<dbReference type="PRINTS" id="PR00149">
    <property type="entry name" value="FUMRATELYASE"/>
</dbReference>
<name>A0A395W9S9_9FIRM</name>
<dbReference type="Gene3D" id="1.20.200.10">
    <property type="entry name" value="Fumarase/aspartase (Central domain)"/>
    <property type="match status" value="1"/>
</dbReference>
<dbReference type="FunFam" id="1.20.200.10:FF:000001">
    <property type="entry name" value="Fumarate hydratase, mitochondrial"/>
    <property type="match status" value="1"/>
</dbReference>
<feature type="binding site" evidence="4">
    <location>
        <begin position="98"/>
        <end position="100"/>
    </location>
    <ligand>
        <name>substrate</name>
    </ligand>
</feature>
<dbReference type="EMBL" id="QRYQ01000007">
    <property type="protein sequence ID" value="RGU92168.1"/>
    <property type="molecule type" value="Genomic_DNA"/>
</dbReference>
<dbReference type="UniPathway" id="UPA00223">
    <property type="reaction ID" value="UER01007"/>
</dbReference>
<gene>
    <name evidence="4 8" type="primary">fumC</name>
    <name evidence="8" type="ORF">DWW32_05050</name>
</gene>
<feature type="domain" description="Fumarase C C-terminal" evidence="7">
    <location>
        <begin position="403"/>
        <end position="456"/>
    </location>
</feature>
<dbReference type="InterPro" id="IPR020557">
    <property type="entry name" value="Fumarate_lyase_CS"/>
</dbReference>
<dbReference type="InterPro" id="IPR005677">
    <property type="entry name" value="Fum_hydII"/>
</dbReference>
<comment type="miscellaneous">
    <text evidence="4">There are 2 substrate-binding sites: the catalytic A site, and the non-catalytic B site that may play a role in the transfer of substrate or product between the active site and the solvent. Alternatively, the B site may bind allosteric effectors.</text>
</comment>
<dbReference type="Pfam" id="PF00206">
    <property type="entry name" value="Lyase_1"/>
    <property type="match status" value="1"/>
</dbReference>
<organism evidence="8 9">
    <name type="scientific">Holdemanella biformis</name>
    <dbReference type="NCBI Taxonomy" id="1735"/>
    <lineage>
        <taxon>Bacteria</taxon>
        <taxon>Bacillati</taxon>
        <taxon>Bacillota</taxon>
        <taxon>Erysipelotrichia</taxon>
        <taxon>Erysipelotrichales</taxon>
        <taxon>Erysipelotrichaceae</taxon>
        <taxon>Holdemanella</taxon>
    </lineage>
</organism>
<dbReference type="GO" id="GO:0005737">
    <property type="term" value="C:cytoplasm"/>
    <property type="evidence" value="ECO:0007669"/>
    <property type="project" value="UniProtKB-SubCell"/>
</dbReference>
<dbReference type="Pfam" id="PF10415">
    <property type="entry name" value="FumaraseC_C"/>
    <property type="match status" value="1"/>
</dbReference>
<comment type="similarity">
    <text evidence="2 4">Belongs to the class-II fumarase/aspartase family. Fumarase subfamily.</text>
</comment>
<feature type="active site" description="Proton donor/acceptor" evidence="4">
    <location>
        <position position="183"/>
    </location>
</feature>
<dbReference type="EC" id="4.2.1.2" evidence="4"/>
<feature type="site" description="Important for catalytic activity" evidence="4">
    <location>
        <position position="326"/>
    </location>
</feature>
<feature type="active site" evidence="4">
    <location>
        <position position="313"/>
    </location>
</feature>
<comment type="subunit">
    <text evidence="4">Homotetramer.</text>
</comment>
<dbReference type="HAMAP" id="MF_00743">
    <property type="entry name" value="FumaraseC"/>
    <property type="match status" value="1"/>
</dbReference>
<feature type="binding site" evidence="4">
    <location>
        <begin position="319"/>
        <end position="321"/>
    </location>
    <ligand>
        <name>substrate</name>
    </ligand>
</feature>
<dbReference type="Proteomes" id="UP000265489">
    <property type="component" value="Unassembled WGS sequence"/>
</dbReference>
<dbReference type="NCBIfam" id="TIGR00979">
    <property type="entry name" value="fumC_II"/>
    <property type="match status" value="1"/>
</dbReference>
<accession>A0A395W9S9</accession>
<dbReference type="GO" id="GO:0008797">
    <property type="term" value="F:aspartate ammonia-lyase activity"/>
    <property type="evidence" value="ECO:0007669"/>
    <property type="project" value="UniProtKB-EC"/>
</dbReference>
<protein>
    <recommendedName>
        <fullName evidence="4">Fumarate hydratase class II</fullName>
        <shortName evidence="4">Fumarase C</shortName>
        <ecNumber evidence="4">4.2.1.2</ecNumber>
    </recommendedName>
    <alternativeName>
        <fullName evidence="4">Aerobic fumarase</fullName>
    </alternativeName>
    <alternativeName>
        <fullName evidence="4">Iron-independent fumarase</fullName>
    </alternativeName>
</protein>
<evidence type="ECO:0000256" key="1">
    <source>
        <dbReference type="ARBA" id="ARBA00001494"/>
    </source>
</evidence>
<dbReference type="Gene3D" id="1.10.275.10">
    <property type="entry name" value="Fumarase/aspartase (N-terminal domain)"/>
    <property type="match status" value="1"/>
</dbReference>
<dbReference type="Gene3D" id="1.10.40.30">
    <property type="entry name" value="Fumarase/aspartase (C-terminal domain)"/>
    <property type="match status" value="1"/>
</dbReference>
<feature type="binding site" evidence="4">
    <location>
        <position position="314"/>
    </location>
    <ligand>
        <name>substrate</name>
    </ligand>
</feature>
<feature type="binding site" evidence="4">
    <location>
        <begin position="134"/>
        <end position="136"/>
    </location>
    <ligand>
        <name>substrate</name>
    </ligand>
</feature>
<keyword evidence="4" id="KW-0816">Tricarboxylic acid cycle</keyword>
<keyword evidence="4" id="KW-0963">Cytoplasm</keyword>
<keyword evidence="5" id="KW-0175">Coiled coil</keyword>
<dbReference type="FunFam" id="1.10.40.30:FF:000002">
    <property type="entry name" value="Fumarate hydratase class II"/>
    <property type="match status" value="1"/>
</dbReference>
<proteinExistence type="inferred from homology"/>